<comment type="caution">
    <text evidence="2">The sequence shown here is derived from an EMBL/GenBank/DDBJ whole genome shotgun (WGS) entry which is preliminary data.</text>
</comment>
<dbReference type="RefSeq" id="WP_110464541.1">
    <property type="nucleotide sequence ID" value="NZ_JAMOFZ010000001.1"/>
</dbReference>
<reference evidence="2 3" key="1">
    <citation type="submission" date="2018-06" db="EMBL/GenBank/DDBJ databases">
        <title>Genomic Encyclopedia of Type Strains, Phase III (KMG-III): the genomes of soil and plant-associated and newly described type strains.</title>
        <authorList>
            <person name="Whitman W."/>
        </authorList>
    </citation>
    <scope>NUCLEOTIDE SEQUENCE [LARGE SCALE GENOMIC DNA]</scope>
    <source>
        <strain evidence="2 3">CECT 7646</strain>
    </source>
</reference>
<keyword evidence="2" id="KW-0418">Kinase</keyword>
<dbReference type="SUPFAM" id="SSF52540">
    <property type="entry name" value="P-loop containing nucleoside triphosphate hydrolases"/>
    <property type="match status" value="1"/>
</dbReference>
<dbReference type="Gene3D" id="3.40.50.300">
    <property type="entry name" value="P-loop containing nucleotide triphosphate hydrolases"/>
    <property type="match status" value="1"/>
</dbReference>
<accession>A0A318SR20</accession>
<evidence type="ECO:0000313" key="3">
    <source>
        <dbReference type="Proteomes" id="UP000247540"/>
    </source>
</evidence>
<name>A0A318SR20_9BURK</name>
<gene>
    <name evidence="2" type="ORF">DFQ15_102275</name>
</gene>
<proteinExistence type="predicted"/>
<sequence length="229" mass="24547">MTAPSLAPAVAIVGAESTGKTDLAAALASHLRACGLRVTVVDEVLRGWCEREGRTPRPDEQMAIAAEQARRTDAARARPGTDLVVTDTTPLMTAVYSDLLFDDLSLYPFALEHQRGYAATLLTGLDLPWVADGLQRDGPQVREPVDARVRAALRRAALPCQVIYGQGDARLLHALDAINTIASGRLFITATGTFHSKKSPAPAWRCEGCGDPGCERRLFTALRDRGTAG</sequence>
<dbReference type="CDD" id="cd01983">
    <property type="entry name" value="SIMIBI"/>
    <property type="match status" value="1"/>
</dbReference>
<dbReference type="PANTHER" id="PTHR37512">
    <property type="entry name" value="TRIFUNCTIONAL NAD BIOSYNTHESIS/REGULATOR PROTEIN NADR"/>
    <property type="match status" value="1"/>
</dbReference>
<dbReference type="InterPro" id="IPR038727">
    <property type="entry name" value="NadR/Ttd14_AAA_dom"/>
</dbReference>
<dbReference type="GO" id="GO:0016301">
    <property type="term" value="F:kinase activity"/>
    <property type="evidence" value="ECO:0007669"/>
    <property type="project" value="UniProtKB-KW"/>
</dbReference>
<keyword evidence="2" id="KW-0808">Transferase</keyword>
<protein>
    <submittedName>
        <fullName evidence="2">Nicotinamide riboside kinase</fullName>
    </submittedName>
</protein>
<feature type="domain" description="NadR/Ttd14 AAA" evidence="1">
    <location>
        <begin position="10"/>
        <end position="165"/>
    </location>
</feature>
<evidence type="ECO:0000313" key="2">
    <source>
        <dbReference type="EMBL" id="PYE79540.1"/>
    </source>
</evidence>
<evidence type="ECO:0000259" key="1">
    <source>
        <dbReference type="Pfam" id="PF13521"/>
    </source>
</evidence>
<dbReference type="OrthoDB" id="9151999at2"/>
<dbReference type="InterPro" id="IPR027417">
    <property type="entry name" value="P-loop_NTPase"/>
</dbReference>
<dbReference type="AlphaFoldDB" id="A0A318SR20"/>
<organism evidence="2 3">
    <name type="scientific">Xylophilus ampelinus</name>
    <dbReference type="NCBI Taxonomy" id="54067"/>
    <lineage>
        <taxon>Bacteria</taxon>
        <taxon>Pseudomonadati</taxon>
        <taxon>Pseudomonadota</taxon>
        <taxon>Betaproteobacteria</taxon>
        <taxon>Burkholderiales</taxon>
        <taxon>Xylophilus</taxon>
    </lineage>
</organism>
<dbReference type="EMBL" id="QJTC01000002">
    <property type="protein sequence ID" value="PYE79540.1"/>
    <property type="molecule type" value="Genomic_DNA"/>
</dbReference>
<dbReference type="PANTHER" id="PTHR37512:SF1">
    <property type="entry name" value="NADR_TTD14 AAA DOMAIN-CONTAINING PROTEIN"/>
    <property type="match status" value="1"/>
</dbReference>
<dbReference type="Pfam" id="PF13521">
    <property type="entry name" value="AAA_28"/>
    <property type="match status" value="1"/>
</dbReference>
<dbReference type="Proteomes" id="UP000247540">
    <property type="component" value="Unassembled WGS sequence"/>
</dbReference>
<dbReference type="InterPro" id="IPR052735">
    <property type="entry name" value="NAD_biosynth-regulator"/>
</dbReference>
<keyword evidence="3" id="KW-1185">Reference proteome</keyword>